<feature type="region of interest" description="Disordered" evidence="1">
    <location>
        <begin position="20"/>
        <end position="87"/>
    </location>
</feature>
<proteinExistence type="predicted"/>
<protein>
    <recommendedName>
        <fullName evidence="5">SMP-30/Gluconolactonase/LRE-like region domain-containing protein</fullName>
    </recommendedName>
</protein>
<dbReference type="PANTHER" id="PTHR40274:SF4">
    <property type="entry name" value="BLL1406 PROTEIN"/>
    <property type="match status" value="1"/>
</dbReference>
<dbReference type="AlphaFoldDB" id="W9GG92"/>
<feature type="compositionally biased region" description="Low complexity" evidence="1">
    <location>
        <begin position="20"/>
        <end position="66"/>
    </location>
</feature>
<evidence type="ECO:0000256" key="2">
    <source>
        <dbReference type="SAM" id="SignalP"/>
    </source>
</evidence>
<feature type="signal peptide" evidence="2">
    <location>
        <begin position="1"/>
        <end position="18"/>
    </location>
</feature>
<keyword evidence="4" id="KW-1185">Reference proteome</keyword>
<dbReference type="RefSeq" id="WP_034721508.1">
    <property type="nucleotide sequence ID" value="NZ_AWQS01000303.1"/>
</dbReference>
<evidence type="ECO:0000313" key="3">
    <source>
        <dbReference type="EMBL" id="EWT04207.1"/>
    </source>
</evidence>
<sequence length="330" mass="33669">MKRSLPVAALAAVGMALAACSGSPTGGATTRSGPPSTSSASGSVTSSARSSVTPQTPSSPTATGAPRPKAAPGRFTRTTLYRGSAHPDDLTFDGSGRLLFSDYTNGTVSRLNPDGTVTVLHRGLAGPEGLVLLADGTLVVAQEKTNRIVSFAPGSDTAHLLRTLPGTPTLVECHQGVDGIAWDPSTKSLVVPDAPTGAIYRLSTDGRSLTRVAGGFTHPVGATVDAAGRIYVADECGGDVWRVTAGGGRVRVAPAAMPDDVALDGFGNIIVTDVRHIRHSVTRTNLRTGATTTLASAGLVEPQGLVLDRSGAIYVSDDIADVIIKLTPRG</sequence>
<evidence type="ECO:0000256" key="1">
    <source>
        <dbReference type="SAM" id="MobiDB-lite"/>
    </source>
</evidence>
<dbReference type="Gene3D" id="2.120.10.30">
    <property type="entry name" value="TolB, C-terminal domain"/>
    <property type="match status" value="1"/>
</dbReference>
<dbReference type="InterPro" id="IPR051344">
    <property type="entry name" value="Vgb"/>
</dbReference>
<reference evidence="4" key="1">
    <citation type="submission" date="2013-08" db="EMBL/GenBank/DDBJ databases">
        <title>Intrasporangium oryzae NRRL B-24470.</title>
        <authorList>
            <person name="Liu H."/>
            <person name="Wang G."/>
        </authorList>
    </citation>
    <scope>NUCLEOTIDE SEQUENCE [LARGE SCALE GENOMIC DNA]</scope>
    <source>
        <strain evidence="4">Q5-1</strain>
    </source>
</reference>
<dbReference type="PROSITE" id="PS51257">
    <property type="entry name" value="PROKAR_LIPOPROTEIN"/>
    <property type="match status" value="1"/>
</dbReference>
<evidence type="ECO:0008006" key="5">
    <source>
        <dbReference type="Google" id="ProtNLM"/>
    </source>
</evidence>
<evidence type="ECO:0000313" key="4">
    <source>
        <dbReference type="Proteomes" id="UP000019494"/>
    </source>
</evidence>
<dbReference type="PANTHER" id="PTHR40274">
    <property type="entry name" value="VIRGINIAMYCIN B LYASE"/>
    <property type="match status" value="1"/>
</dbReference>
<keyword evidence="2" id="KW-0732">Signal</keyword>
<comment type="caution">
    <text evidence="3">The sequence shown here is derived from an EMBL/GenBank/DDBJ whole genome shotgun (WGS) entry which is preliminary data.</text>
</comment>
<accession>W9GG92</accession>
<dbReference type="EMBL" id="AWQS01000303">
    <property type="protein sequence ID" value="EWT04207.1"/>
    <property type="molecule type" value="Genomic_DNA"/>
</dbReference>
<dbReference type="OrthoDB" id="152464at2"/>
<feature type="chain" id="PRO_5039483876" description="SMP-30/Gluconolactonase/LRE-like region domain-containing protein" evidence="2">
    <location>
        <begin position="19"/>
        <end position="330"/>
    </location>
</feature>
<dbReference type="Proteomes" id="UP000019494">
    <property type="component" value="Unassembled WGS sequence"/>
</dbReference>
<dbReference type="SUPFAM" id="SSF63829">
    <property type="entry name" value="Calcium-dependent phosphotriesterase"/>
    <property type="match status" value="1"/>
</dbReference>
<dbReference type="InterPro" id="IPR011042">
    <property type="entry name" value="6-blade_b-propeller_TolB-like"/>
</dbReference>
<name>W9GG92_9MICO</name>
<organism evidence="3 4">
    <name type="scientific">Intrasporangium chromatireducens Q5-1</name>
    <dbReference type="NCBI Taxonomy" id="584657"/>
    <lineage>
        <taxon>Bacteria</taxon>
        <taxon>Bacillati</taxon>
        <taxon>Actinomycetota</taxon>
        <taxon>Actinomycetes</taxon>
        <taxon>Micrococcales</taxon>
        <taxon>Intrasporangiaceae</taxon>
        <taxon>Intrasporangium</taxon>
    </lineage>
</organism>
<gene>
    <name evidence="3" type="ORF">N864_15320</name>
</gene>